<evidence type="ECO:0000313" key="1">
    <source>
        <dbReference type="EMBL" id="MDQ0118406.1"/>
    </source>
</evidence>
<protein>
    <submittedName>
        <fullName evidence="1">Uncharacterized protein</fullName>
    </submittedName>
</protein>
<dbReference type="RefSeq" id="WP_307489400.1">
    <property type="nucleotide sequence ID" value="NZ_JAUSSY010000005.1"/>
</dbReference>
<reference evidence="1 2" key="1">
    <citation type="submission" date="2023-07" db="EMBL/GenBank/DDBJ databases">
        <title>Sorghum-associated microbial communities from plants grown in Nebraska, USA.</title>
        <authorList>
            <person name="Schachtman D."/>
        </authorList>
    </citation>
    <scope>NUCLEOTIDE SEQUENCE [LARGE SCALE GENOMIC DNA]</scope>
    <source>
        <strain evidence="1 2">DS994</strain>
    </source>
</reference>
<keyword evidence="2" id="KW-1185">Reference proteome</keyword>
<dbReference type="EMBL" id="JAUSSY010000005">
    <property type="protein sequence ID" value="MDQ0118406.1"/>
    <property type="molecule type" value="Genomic_DNA"/>
</dbReference>
<accession>A0ABT9UHA9</accession>
<dbReference type="Proteomes" id="UP001226389">
    <property type="component" value="Unassembled WGS sequence"/>
</dbReference>
<proteinExistence type="predicted"/>
<name>A0ABT9UHA9_9MICC</name>
<evidence type="ECO:0000313" key="2">
    <source>
        <dbReference type="Proteomes" id="UP001226389"/>
    </source>
</evidence>
<gene>
    <name evidence="1" type="ORF">J2T22_001584</name>
</gene>
<organism evidence="1 2">
    <name type="scientific">Pseudarthrobacter defluvii</name>
    <dbReference type="NCBI Taxonomy" id="410837"/>
    <lineage>
        <taxon>Bacteria</taxon>
        <taxon>Bacillati</taxon>
        <taxon>Actinomycetota</taxon>
        <taxon>Actinomycetes</taxon>
        <taxon>Micrococcales</taxon>
        <taxon>Micrococcaceae</taxon>
        <taxon>Pseudarthrobacter</taxon>
    </lineage>
</organism>
<sequence>MTDIFLAIGDVSGGLPWAVMIGPSTSCFFTATSCCGSFLGDDGE</sequence>
<comment type="caution">
    <text evidence="1">The sequence shown here is derived from an EMBL/GenBank/DDBJ whole genome shotgun (WGS) entry which is preliminary data.</text>
</comment>